<accession>A0A1I2DX26</accession>
<dbReference type="STRING" id="74348.SAMN04488523_11130"/>
<dbReference type="Pfam" id="PF05239">
    <property type="entry name" value="PRC"/>
    <property type="match status" value="1"/>
</dbReference>
<reference evidence="3" key="1">
    <citation type="submission" date="2016-10" db="EMBL/GenBank/DDBJ databases">
        <authorList>
            <person name="Varghese N."/>
            <person name="Submissions S."/>
        </authorList>
    </citation>
    <scope>NUCLEOTIDE SEQUENCE [LARGE SCALE GENOMIC DNA]</scope>
    <source>
        <strain evidence="3">DSM 11443</strain>
    </source>
</reference>
<proteinExistence type="predicted"/>
<dbReference type="EMBL" id="FOMW01000011">
    <property type="protein sequence ID" value="SFE84801.1"/>
    <property type="molecule type" value="Genomic_DNA"/>
</dbReference>
<evidence type="ECO:0000313" key="3">
    <source>
        <dbReference type="Proteomes" id="UP000198977"/>
    </source>
</evidence>
<name>A0A1I2DX26_9RHOB</name>
<organism evidence="2 3">
    <name type="scientific">Sulfitobacter brevis</name>
    <dbReference type="NCBI Taxonomy" id="74348"/>
    <lineage>
        <taxon>Bacteria</taxon>
        <taxon>Pseudomonadati</taxon>
        <taxon>Pseudomonadota</taxon>
        <taxon>Alphaproteobacteria</taxon>
        <taxon>Rhodobacterales</taxon>
        <taxon>Roseobacteraceae</taxon>
        <taxon>Sulfitobacter</taxon>
    </lineage>
</organism>
<dbReference type="AlphaFoldDB" id="A0A1I2DX26"/>
<evidence type="ECO:0000313" key="2">
    <source>
        <dbReference type="EMBL" id="SFE84801.1"/>
    </source>
</evidence>
<sequence length="101" mass="10775">MDHTNHIPLRAEEINHANVEGANVYGPDDHNIGSVSHFHGNGASAQVIVDVGGFLGIGAKPVGLPVGNLNFMRDENGKVHATTAMTKDQLKDLPEHKHSHA</sequence>
<dbReference type="Proteomes" id="UP000198977">
    <property type="component" value="Unassembled WGS sequence"/>
</dbReference>
<gene>
    <name evidence="2" type="ORF">SAMN04488523_11130</name>
</gene>
<dbReference type="OrthoDB" id="7876889at2"/>
<evidence type="ECO:0000259" key="1">
    <source>
        <dbReference type="Pfam" id="PF05239"/>
    </source>
</evidence>
<dbReference type="SUPFAM" id="SSF50346">
    <property type="entry name" value="PRC-barrel domain"/>
    <property type="match status" value="1"/>
</dbReference>
<dbReference type="Gene3D" id="2.30.30.240">
    <property type="entry name" value="PRC-barrel domain"/>
    <property type="match status" value="1"/>
</dbReference>
<dbReference type="InterPro" id="IPR027275">
    <property type="entry name" value="PRC-brl_dom"/>
</dbReference>
<dbReference type="RefSeq" id="WP_093924682.1">
    <property type="nucleotide sequence ID" value="NZ_FOMW01000011.1"/>
</dbReference>
<protein>
    <submittedName>
        <fullName evidence="2">PRC-barrel domain-containing protein</fullName>
    </submittedName>
</protein>
<dbReference type="InterPro" id="IPR011033">
    <property type="entry name" value="PRC_barrel-like_sf"/>
</dbReference>
<keyword evidence="3" id="KW-1185">Reference proteome</keyword>
<feature type="domain" description="PRC-barrel" evidence="1">
    <location>
        <begin position="12"/>
        <end position="81"/>
    </location>
</feature>